<dbReference type="OrthoDB" id="3543599at2"/>
<keyword evidence="1" id="KW-0472">Membrane</keyword>
<dbReference type="Proteomes" id="UP000077701">
    <property type="component" value="Unassembled WGS sequence"/>
</dbReference>
<evidence type="ECO:0000313" key="3">
    <source>
        <dbReference type="Proteomes" id="UP000077701"/>
    </source>
</evidence>
<name>A0A161MDL9_9ACTN</name>
<keyword evidence="1" id="KW-1133">Transmembrane helix</keyword>
<keyword evidence="3" id="KW-1185">Reference proteome</keyword>
<reference evidence="2 3" key="1">
    <citation type="journal article" date="2016" name="Genome Announc.">
        <title>Draft Genome Sequence of Planomonospora sphaerica JCM9374, a Rare Actinomycete.</title>
        <authorList>
            <person name="Dohra H."/>
            <person name="Suzuki T."/>
            <person name="Inoue Y."/>
            <person name="Kodani S."/>
        </authorList>
    </citation>
    <scope>NUCLEOTIDE SEQUENCE [LARGE SCALE GENOMIC DNA]</scope>
    <source>
        <strain evidence="2 3">JCM 9374</strain>
    </source>
</reference>
<keyword evidence="1" id="KW-0812">Transmembrane</keyword>
<dbReference type="AlphaFoldDB" id="A0A161MDL9"/>
<feature type="transmembrane region" description="Helical" evidence="1">
    <location>
        <begin position="61"/>
        <end position="82"/>
    </location>
</feature>
<feature type="transmembrane region" description="Helical" evidence="1">
    <location>
        <begin position="129"/>
        <end position="152"/>
    </location>
</feature>
<reference evidence="3" key="2">
    <citation type="submission" date="2016-04" db="EMBL/GenBank/DDBJ databases">
        <title>Planomonospora sphaerica JCM9374 whole genome shotgun sequence.</title>
        <authorList>
            <person name="Suzuki T."/>
            <person name="Dohra H."/>
            <person name="Kodani S."/>
        </authorList>
    </citation>
    <scope>NUCLEOTIDE SEQUENCE [LARGE SCALE GENOMIC DNA]</scope>
    <source>
        <strain evidence="3">JCM 9374</strain>
    </source>
</reference>
<dbReference type="STRING" id="161355.PS9374_05430"/>
<dbReference type="EMBL" id="BDCX01000014">
    <property type="protein sequence ID" value="GAT69753.1"/>
    <property type="molecule type" value="Genomic_DNA"/>
</dbReference>
<feature type="transmembrane region" description="Helical" evidence="1">
    <location>
        <begin position="94"/>
        <end position="123"/>
    </location>
</feature>
<accession>A0A161MDL9</accession>
<evidence type="ECO:0000313" key="2">
    <source>
        <dbReference type="EMBL" id="GAT69753.1"/>
    </source>
</evidence>
<protein>
    <recommendedName>
        <fullName evidence="4">Transmembrane protein</fullName>
    </recommendedName>
</protein>
<organism evidence="2 3">
    <name type="scientific">Planomonospora sphaerica</name>
    <dbReference type="NCBI Taxonomy" id="161355"/>
    <lineage>
        <taxon>Bacteria</taxon>
        <taxon>Bacillati</taxon>
        <taxon>Actinomycetota</taxon>
        <taxon>Actinomycetes</taxon>
        <taxon>Streptosporangiales</taxon>
        <taxon>Streptosporangiaceae</taxon>
        <taxon>Planomonospora</taxon>
    </lineage>
</organism>
<evidence type="ECO:0008006" key="4">
    <source>
        <dbReference type="Google" id="ProtNLM"/>
    </source>
</evidence>
<comment type="caution">
    <text evidence="2">The sequence shown here is derived from an EMBL/GenBank/DDBJ whole genome shotgun (WGS) entry which is preliminary data.</text>
</comment>
<gene>
    <name evidence="2" type="ORF">PS9374_05430</name>
</gene>
<evidence type="ECO:0000256" key="1">
    <source>
        <dbReference type="SAM" id="Phobius"/>
    </source>
</evidence>
<feature type="transmembrane region" description="Helical" evidence="1">
    <location>
        <begin position="36"/>
        <end position="55"/>
    </location>
</feature>
<proteinExistence type="predicted"/>
<sequence>MNATPESMDLSPEEAARALSGIRATQARAVRTTPWFPTWFVVGIGLSVTLIQVSADPLTPVPLRIACAVLAAAGIAGSSIAIGRSGRMRAHRSVISAAGMLGYTGWLLALIACTVAAAVFLTLSGVPYGATYACLGMTAAMALTGPLVARWISGRNAAKIERGR</sequence>
<dbReference type="RefSeq" id="WP_068901401.1">
    <property type="nucleotide sequence ID" value="NZ_BDCX01000014.1"/>
</dbReference>